<dbReference type="PANTHER" id="PTHR12243">
    <property type="entry name" value="MADF DOMAIN TRANSCRIPTION FACTOR"/>
    <property type="match status" value="1"/>
</dbReference>
<feature type="region of interest" description="Disordered" evidence="1">
    <location>
        <begin position="126"/>
        <end position="151"/>
    </location>
</feature>
<evidence type="ECO:0000256" key="1">
    <source>
        <dbReference type="SAM" id="MobiDB-lite"/>
    </source>
</evidence>
<sequence>MKNAERLIEAVRSRPFLYDQSLQTFRHLATKNRNWIEVAKIVYGREDNTTVNRVKMQWKSLRDAFVKQQRKRQGATGLVRPYIYENEMQFLLPHILMKERDEYGSGDDKGDDVPLSKFEVKTEDSVSLSASVSGDSQPDMEFEEESEDVGNSLTQAAERKNRGRVAYAEMHPVDAFFQGIAQTVKQLTPSTVAKVKKAVANIVMDAEIDELEGSREGST</sequence>
<dbReference type="Proteomes" id="UP001168821">
    <property type="component" value="Unassembled WGS sequence"/>
</dbReference>
<dbReference type="EMBL" id="JALNTZ010000007">
    <property type="protein sequence ID" value="KAJ3644989.1"/>
    <property type="molecule type" value="Genomic_DNA"/>
</dbReference>
<organism evidence="3 4">
    <name type="scientific">Zophobas morio</name>
    <dbReference type="NCBI Taxonomy" id="2755281"/>
    <lineage>
        <taxon>Eukaryota</taxon>
        <taxon>Metazoa</taxon>
        <taxon>Ecdysozoa</taxon>
        <taxon>Arthropoda</taxon>
        <taxon>Hexapoda</taxon>
        <taxon>Insecta</taxon>
        <taxon>Pterygota</taxon>
        <taxon>Neoptera</taxon>
        <taxon>Endopterygota</taxon>
        <taxon>Coleoptera</taxon>
        <taxon>Polyphaga</taxon>
        <taxon>Cucujiformia</taxon>
        <taxon>Tenebrionidae</taxon>
        <taxon>Zophobas</taxon>
    </lineage>
</organism>
<dbReference type="GO" id="GO:0006357">
    <property type="term" value="P:regulation of transcription by RNA polymerase II"/>
    <property type="evidence" value="ECO:0007669"/>
    <property type="project" value="TreeGrafter"/>
</dbReference>
<evidence type="ECO:0000313" key="3">
    <source>
        <dbReference type="EMBL" id="KAJ3644989.1"/>
    </source>
</evidence>
<dbReference type="GO" id="GO:0005634">
    <property type="term" value="C:nucleus"/>
    <property type="evidence" value="ECO:0007669"/>
    <property type="project" value="TreeGrafter"/>
</dbReference>
<evidence type="ECO:0000313" key="4">
    <source>
        <dbReference type="Proteomes" id="UP001168821"/>
    </source>
</evidence>
<protein>
    <recommendedName>
        <fullName evidence="2">MADF domain-containing protein</fullName>
    </recommendedName>
</protein>
<dbReference type="Pfam" id="PF10545">
    <property type="entry name" value="MADF_DNA_bdg"/>
    <property type="match status" value="1"/>
</dbReference>
<dbReference type="GO" id="GO:0005667">
    <property type="term" value="C:transcription regulator complex"/>
    <property type="evidence" value="ECO:0007669"/>
    <property type="project" value="TreeGrafter"/>
</dbReference>
<proteinExistence type="predicted"/>
<dbReference type="SMART" id="SM00595">
    <property type="entry name" value="MADF"/>
    <property type="match status" value="1"/>
</dbReference>
<dbReference type="AlphaFoldDB" id="A0AA38HX04"/>
<dbReference type="PANTHER" id="PTHR12243:SF67">
    <property type="entry name" value="COREPRESSOR OF PANGOLIN, ISOFORM A-RELATED"/>
    <property type="match status" value="1"/>
</dbReference>
<feature type="compositionally biased region" description="Low complexity" evidence="1">
    <location>
        <begin position="126"/>
        <end position="136"/>
    </location>
</feature>
<gene>
    <name evidence="3" type="ORF">Zmor_022684</name>
</gene>
<keyword evidence="4" id="KW-1185">Reference proteome</keyword>
<comment type="caution">
    <text evidence="3">The sequence shown here is derived from an EMBL/GenBank/DDBJ whole genome shotgun (WGS) entry which is preliminary data.</text>
</comment>
<evidence type="ECO:0000259" key="2">
    <source>
        <dbReference type="PROSITE" id="PS51029"/>
    </source>
</evidence>
<dbReference type="InterPro" id="IPR006578">
    <property type="entry name" value="MADF-dom"/>
</dbReference>
<feature type="domain" description="MADF" evidence="2">
    <location>
        <begin position="6"/>
        <end position="96"/>
    </location>
</feature>
<name>A0AA38HX04_9CUCU</name>
<dbReference type="PROSITE" id="PS51029">
    <property type="entry name" value="MADF"/>
    <property type="match status" value="1"/>
</dbReference>
<dbReference type="InterPro" id="IPR039353">
    <property type="entry name" value="TF_Adf1"/>
</dbReference>
<reference evidence="3" key="1">
    <citation type="journal article" date="2023" name="G3 (Bethesda)">
        <title>Whole genome assemblies of Zophobas morio and Tenebrio molitor.</title>
        <authorList>
            <person name="Kaur S."/>
            <person name="Stinson S.A."/>
            <person name="diCenzo G.C."/>
        </authorList>
    </citation>
    <scope>NUCLEOTIDE SEQUENCE</scope>
    <source>
        <strain evidence="3">QUZm001</strain>
    </source>
</reference>
<feature type="compositionally biased region" description="Acidic residues" evidence="1">
    <location>
        <begin position="138"/>
        <end position="148"/>
    </location>
</feature>
<accession>A0AA38HX04</accession>